<feature type="chain" id="PRO_5039538705" evidence="4">
    <location>
        <begin position="21"/>
        <end position="447"/>
    </location>
</feature>
<dbReference type="Gene3D" id="3.40.190.10">
    <property type="entry name" value="Periplasmic binding protein-like II"/>
    <property type="match status" value="2"/>
</dbReference>
<proteinExistence type="inferred from homology"/>
<name>A0A1H8RB12_9BACI</name>
<evidence type="ECO:0000256" key="4">
    <source>
        <dbReference type="SAM" id="SignalP"/>
    </source>
</evidence>
<organism evidence="5 6">
    <name type="scientific">Amphibacillus marinus</name>
    <dbReference type="NCBI Taxonomy" id="872970"/>
    <lineage>
        <taxon>Bacteria</taxon>
        <taxon>Bacillati</taxon>
        <taxon>Bacillota</taxon>
        <taxon>Bacilli</taxon>
        <taxon>Bacillales</taxon>
        <taxon>Bacillaceae</taxon>
        <taxon>Amphibacillus</taxon>
    </lineage>
</organism>
<reference evidence="5 6" key="1">
    <citation type="submission" date="2016-10" db="EMBL/GenBank/DDBJ databases">
        <authorList>
            <person name="de Groot N.N."/>
        </authorList>
    </citation>
    <scope>NUCLEOTIDE SEQUENCE [LARGE SCALE GENOMIC DNA]</scope>
    <source>
        <strain evidence="5 6">CGMCC 1.10434</strain>
    </source>
</reference>
<dbReference type="EMBL" id="FODJ01000010">
    <property type="protein sequence ID" value="SEO63590.1"/>
    <property type="molecule type" value="Genomic_DNA"/>
</dbReference>
<dbReference type="RefSeq" id="WP_091499057.1">
    <property type="nucleotide sequence ID" value="NZ_FODJ01000010.1"/>
</dbReference>
<dbReference type="SUPFAM" id="SSF53850">
    <property type="entry name" value="Periplasmic binding protein-like II"/>
    <property type="match status" value="1"/>
</dbReference>
<keyword evidence="2" id="KW-0813">Transport</keyword>
<sequence length="447" mass="49746">MLKKLGFLMLLVMTVVGLIACGSNGTDKNESVSNDGGTDTDSEAGEDALEPVEIVMMYAIGDAQYAQAVAGLLEDFQNEYPHITIVENNSGTGSYLETMTTADAVGEFPDIMEMRDTQLFADAGKLAPIPEELHSLFPELPEINGEYYVAPGSAQMPLGIMYNKDIFEELSLEIPTTLDEFEELSLTIKESGVSPIVVGGGDLWHMAFWINKFLIDHLYADNPDWHADRVNGEVSWADENVVEAFTELKSIWDQDLVDSGWLSTPDNQTISLLTTERAAMLYSGVWMINQIIEANPDFNLGFFALPDTEGNISTVGLPAPAGWALSTEAAQDEAKVDAYVKFIEYMFAEENYEPFLAATSGVSSTHDQITYDAPEAFESALEVYNDPSVTKSLMINQFYGDNLIPPQFRDYFYKVIQEVLLEQYSIEDALEQVDREWDVLYEAWQAE</sequence>
<evidence type="ECO:0000313" key="5">
    <source>
        <dbReference type="EMBL" id="SEO63590.1"/>
    </source>
</evidence>
<dbReference type="PANTHER" id="PTHR30061">
    <property type="entry name" value="MALTOSE-BINDING PERIPLASMIC PROTEIN"/>
    <property type="match status" value="1"/>
</dbReference>
<keyword evidence="3 4" id="KW-0732">Signal</keyword>
<dbReference type="OrthoDB" id="9798191at2"/>
<dbReference type="InterPro" id="IPR006059">
    <property type="entry name" value="SBP"/>
</dbReference>
<dbReference type="GO" id="GO:0042956">
    <property type="term" value="P:maltodextrin transmembrane transport"/>
    <property type="evidence" value="ECO:0007669"/>
    <property type="project" value="TreeGrafter"/>
</dbReference>
<dbReference type="GO" id="GO:0055052">
    <property type="term" value="C:ATP-binding cassette (ABC) transporter complex, substrate-binding subunit-containing"/>
    <property type="evidence" value="ECO:0007669"/>
    <property type="project" value="TreeGrafter"/>
</dbReference>
<dbReference type="GO" id="GO:0015768">
    <property type="term" value="P:maltose transport"/>
    <property type="evidence" value="ECO:0007669"/>
    <property type="project" value="TreeGrafter"/>
</dbReference>
<comment type="similarity">
    <text evidence="1">Belongs to the bacterial solute-binding protein 1 family.</text>
</comment>
<dbReference type="STRING" id="872970.SAMN04488134_11022"/>
<dbReference type="AlphaFoldDB" id="A0A1H8RB12"/>
<evidence type="ECO:0000313" key="6">
    <source>
        <dbReference type="Proteomes" id="UP000199300"/>
    </source>
</evidence>
<gene>
    <name evidence="5" type="ORF">SAMN04488134_11022</name>
</gene>
<dbReference type="GO" id="GO:1901982">
    <property type="term" value="F:maltose binding"/>
    <property type="evidence" value="ECO:0007669"/>
    <property type="project" value="TreeGrafter"/>
</dbReference>
<feature type="signal peptide" evidence="4">
    <location>
        <begin position="1"/>
        <end position="20"/>
    </location>
</feature>
<dbReference type="Pfam" id="PF01547">
    <property type="entry name" value="SBP_bac_1"/>
    <property type="match status" value="1"/>
</dbReference>
<accession>A0A1H8RB12</accession>
<evidence type="ECO:0000256" key="3">
    <source>
        <dbReference type="ARBA" id="ARBA00022729"/>
    </source>
</evidence>
<evidence type="ECO:0000256" key="2">
    <source>
        <dbReference type="ARBA" id="ARBA00022448"/>
    </source>
</evidence>
<dbReference type="Proteomes" id="UP000199300">
    <property type="component" value="Unassembled WGS sequence"/>
</dbReference>
<dbReference type="PANTHER" id="PTHR30061:SF50">
    <property type="entry name" value="MALTOSE_MALTODEXTRIN-BINDING PERIPLASMIC PROTEIN"/>
    <property type="match status" value="1"/>
</dbReference>
<protein>
    <submittedName>
        <fullName evidence="5">Raffinose/stachyose/melibiose transport system substrate-binding protein</fullName>
    </submittedName>
</protein>
<evidence type="ECO:0000256" key="1">
    <source>
        <dbReference type="ARBA" id="ARBA00008520"/>
    </source>
</evidence>
<keyword evidence="6" id="KW-1185">Reference proteome</keyword>
<dbReference type="PROSITE" id="PS51257">
    <property type="entry name" value="PROKAR_LIPOPROTEIN"/>
    <property type="match status" value="1"/>
</dbReference>